<gene>
    <name evidence="2" type="ORF">L0C25_09080</name>
</gene>
<dbReference type="SUPFAM" id="SSF55729">
    <property type="entry name" value="Acyl-CoA N-acyltransferases (Nat)"/>
    <property type="match status" value="1"/>
</dbReference>
<feature type="domain" description="N-acetyltransferase" evidence="1">
    <location>
        <begin position="125"/>
        <end position="255"/>
    </location>
</feature>
<dbReference type="Gene3D" id="3.40.630.30">
    <property type="match status" value="1"/>
</dbReference>
<evidence type="ECO:0000313" key="3">
    <source>
        <dbReference type="Proteomes" id="UP001164390"/>
    </source>
</evidence>
<dbReference type="InterPro" id="IPR016181">
    <property type="entry name" value="Acyl_CoA_acyltransferase"/>
</dbReference>
<name>A0AA46TL05_9ACTN</name>
<organism evidence="2 3">
    <name type="scientific">Solicola gregarius</name>
    <dbReference type="NCBI Taxonomy" id="2908642"/>
    <lineage>
        <taxon>Bacteria</taxon>
        <taxon>Bacillati</taxon>
        <taxon>Actinomycetota</taxon>
        <taxon>Actinomycetes</taxon>
        <taxon>Propionibacteriales</taxon>
        <taxon>Nocardioidaceae</taxon>
        <taxon>Solicola</taxon>
    </lineage>
</organism>
<dbReference type="Pfam" id="PF00583">
    <property type="entry name" value="Acetyltransf_1"/>
    <property type="match status" value="1"/>
</dbReference>
<dbReference type="GO" id="GO:0016747">
    <property type="term" value="F:acyltransferase activity, transferring groups other than amino-acyl groups"/>
    <property type="evidence" value="ECO:0007669"/>
    <property type="project" value="InterPro"/>
</dbReference>
<sequence>MATRSRLAPHEPTARLLERAARATPAAVDAASHGWWLRHTTARQMSANAVIAHVSDGRLDESIDAAERFYRTYESPARFQLCAGCVPGLDDLLDVRAYARTAPVSLETCAADEVGAPRPRRGLRADVAYEPTPDWLAVANSDAEPSDAARGGLLRRVRNPSTYVTVYERNEPIAIGRSVAERGWAGVFDMATLPLARGRGAGRLVLSTLALASIDRGAQWVYLQVERANDRARRLYRRAGFREIDTYYYRVRPRV</sequence>
<dbReference type="PROSITE" id="PS51186">
    <property type="entry name" value="GNAT"/>
    <property type="match status" value="1"/>
</dbReference>
<proteinExistence type="predicted"/>
<dbReference type="EMBL" id="CP094970">
    <property type="protein sequence ID" value="UYM07210.1"/>
    <property type="molecule type" value="Genomic_DNA"/>
</dbReference>
<accession>A0AA46TL05</accession>
<evidence type="ECO:0000259" key="1">
    <source>
        <dbReference type="PROSITE" id="PS51186"/>
    </source>
</evidence>
<evidence type="ECO:0000313" key="2">
    <source>
        <dbReference type="EMBL" id="UYM07210.1"/>
    </source>
</evidence>
<dbReference type="KEGG" id="sgrg:L0C25_09080"/>
<dbReference type="AlphaFoldDB" id="A0AA46TL05"/>
<dbReference type="RefSeq" id="WP_271636165.1">
    <property type="nucleotide sequence ID" value="NZ_CP094970.1"/>
</dbReference>
<dbReference type="InterPro" id="IPR000182">
    <property type="entry name" value="GNAT_dom"/>
</dbReference>
<protein>
    <submittedName>
        <fullName evidence="2">GNAT family N-acetyltransferase</fullName>
    </submittedName>
</protein>
<reference evidence="2" key="1">
    <citation type="submission" date="2022-01" db="EMBL/GenBank/DDBJ databases">
        <title>Nocardioidaceae gen. sp. A5X3R13.</title>
        <authorList>
            <person name="Lopez Marin M.A."/>
            <person name="Uhlik O."/>
        </authorList>
    </citation>
    <scope>NUCLEOTIDE SEQUENCE</scope>
    <source>
        <strain evidence="2">A5X3R13</strain>
    </source>
</reference>
<keyword evidence="3" id="KW-1185">Reference proteome</keyword>
<dbReference type="Proteomes" id="UP001164390">
    <property type="component" value="Chromosome"/>
</dbReference>